<keyword evidence="2" id="KW-1185">Reference proteome</keyword>
<reference evidence="1 2" key="1">
    <citation type="submission" date="2022-08" db="EMBL/GenBank/DDBJ databases">
        <title>Paenibacillus endoradicis sp. nov., Paenibacillus radicibacter sp. nov and Paenibacillus pararadicis sp. nov., three cold-adapted plant growth-promoting bacteria isolated from root of Larix gmelinii in Great Khingan.</title>
        <authorList>
            <person name="Xue H."/>
        </authorList>
    </citation>
    <scope>NUCLEOTIDE SEQUENCE [LARGE SCALE GENOMIC DNA]</scope>
    <source>
        <strain evidence="1 2">N5-1-1-5</strain>
    </source>
</reference>
<evidence type="ECO:0000313" key="1">
    <source>
        <dbReference type="EMBL" id="MCR8629884.1"/>
    </source>
</evidence>
<dbReference type="EMBL" id="JANQBD010000001">
    <property type="protein sequence ID" value="MCR8629884.1"/>
    <property type="molecule type" value="Genomic_DNA"/>
</dbReference>
<name>A0ABT1Y9M0_9BACL</name>
<organism evidence="1 2">
    <name type="scientific">Paenibacillus radicis</name>
    <name type="common">ex Xue et al. 2023</name>
    <dbReference type="NCBI Taxonomy" id="2972489"/>
    <lineage>
        <taxon>Bacteria</taxon>
        <taxon>Bacillati</taxon>
        <taxon>Bacillota</taxon>
        <taxon>Bacilli</taxon>
        <taxon>Bacillales</taxon>
        <taxon>Paenibacillaceae</taxon>
        <taxon>Paenibacillus</taxon>
    </lineage>
</organism>
<sequence length="172" mass="20417">MGVYYSIQTYEAWREAQINGYFIGNEKFVWDEFKTPYRWLIDQMNELIEHDGTYPLWLWLEKPDLSEEALLEKGTEAVCLTLSVPDHRVLISDFNAWHCVLSNFYCCLTDEEDDQIDQGVFKLSMEESWKRIFDIDLLSQSEYWTTEEPLLQGVTGKIFLHQVISFEFFKAN</sequence>
<dbReference type="RefSeq" id="WP_258211494.1">
    <property type="nucleotide sequence ID" value="NZ_JANQBD010000001.1"/>
</dbReference>
<gene>
    <name evidence="1" type="ORF">NV381_01585</name>
</gene>
<dbReference type="InterPro" id="IPR024211">
    <property type="entry name" value="DUF3841"/>
</dbReference>
<dbReference type="Proteomes" id="UP001300012">
    <property type="component" value="Unassembled WGS sequence"/>
</dbReference>
<comment type="caution">
    <text evidence="1">The sequence shown here is derived from an EMBL/GenBank/DDBJ whole genome shotgun (WGS) entry which is preliminary data.</text>
</comment>
<evidence type="ECO:0000313" key="2">
    <source>
        <dbReference type="Proteomes" id="UP001300012"/>
    </source>
</evidence>
<protein>
    <submittedName>
        <fullName evidence="1">DUF3841 domain-containing protein</fullName>
    </submittedName>
</protein>
<dbReference type="Pfam" id="PF12952">
    <property type="entry name" value="DUF3841"/>
    <property type="match status" value="1"/>
</dbReference>
<proteinExistence type="predicted"/>
<accession>A0ABT1Y9M0</accession>